<dbReference type="InterPro" id="IPR015927">
    <property type="entry name" value="Peptidase_S24_S26A/B/C"/>
</dbReference>
<comment type="caution">
    <text evidence="2">The sequence shown here is derived from an EMBL/GenBank/DDBJ whole genome shotgun (WGS) entry which is preliminary data.</text>
</comment>
<dbReference type="Pfam" id="PF00717">
    <property type="entry name" value="Peptidase_S24"/>
    <property type="match status" value="1"/>
</dbReference>
<dbReference type="InterPro" id="IPR039418">
    <property type="entry name" value="LexA-like"/>
</dbReference>
<dbReference type="AlphaFoldDB" id="A0A1F6SW24"/>
<dbReference type="InterPro" id="IPR036286">
    <property type="entry name" value="LexA/Signal_pep-like_sf"/>
</dbReference>
<name>A0A1F6SW24_9PROT</name>
<sequence length="130" mass="14802">MSEEPRKPFPVRISVEAPGDDEQFVDTDHSGCAENEPYALRVLGDSMSPEFEEGHIIIVEPALSAPSGAYVVCEYEGETWLRQYVVEEDRRFLHAVNAGYPRIEITGRLVIRGIVSQRVGKRRRDRKHYA</sequence>
<dbReference type="Gene3D" id="2.10.109.10">
    <property type="entry name" value="Umud Fragment, subunit A"/>
    <property type="match status" value="1"/>
</dbReference>
<proteinExistence type="predicted"/>
<dbReference type="CDD" id="cd06529">
    <property type="entry name" value="S24_LexA-like"/>
    <property type="match status" value="1"/>
</dbReference>
<dbReference type="SUPFAM" id="SSF51306">
    <property type="entry name" value="LexA/Signal peptidase"/>
    <property type="match status" value="1"/>
</dbReference>
<feature type="domain" description="Peptidase S24/S26A/S26B/S26C" evidence="1">
    <location>
        <begin position="33"/>
        <end position="114"/>
    </location>
</feature>
<organism evidence="2 3">
    <name type="scientific">Candidatus Muproteobacteria bacterium RBG_16_64_10</name>
    <dbReference type="NCBI Taxonomy" id="1817757"/>
    <lineage>
        <taxon>Bacteria</taxon>
        <taxon>Pseudomonadati</taxon>
        <taxon>Pseudomonadota</taxon>
        <taxon>Candidatus Muproteobacteria</taxon>
    </lineage>
</organism>
<reference evidence="2 3" key="1">
    <citation type="journal article" date="2016" name="Nat. Commun.">
        <title>Thousands of microbial genomes shed light on interconnected biogeochemical processes in an aquifer system.</title>
        <authorList>
            <person name="Anantharaman K."/>
            <person name="Brown C.T."/>
            <person name="Hug L.A."/>
            <person name="Sharon I."/>
            <person name="Castelle C.J."/>
            <person name="Probst A.J."/>
            <person name="Thomas B.C."/>
            <person name="Singh A."/>
            <person name="Wilkins M.J."/>
            <person name="Karaoz U."/>
            <person name="Brodie E.L."/>
            <person name="Williams K.H."/>
            <person name="Hubbard S.S."/>
            <person name="Banfield J.F."/>
        </authorList>
    </citation>
    <scope>NUCLEOTIDE SEQUENCE [LARGE SCALE GENOMIC DNA]</scope>
</reference>
<gene>
    <name evidence="2" type="ORF">A2V91_05775</name>
</gene>
<dbReference type="EMBL" id="MFSR01000109">
    <property type="protein sequence ID" value="OGI37043.1"/>
    <property type="molecule type" value="Genomic_DNA"/>
</dbReference>
<evidence type="ECO:0000313" key="3">
    <source>
        <dbReference type="Proteomes" id="UP000179334"/>
    </source>
</evidence>
<dbReference type="Proteomes" id="UP000179334">
    <property type="component" value="Unassembled WGS sequence"/>
</dbReference>
<evidence type="ECO:0000313" key="2">
    <source>
        <dbReference type="EMBL" id="OGI37043.1"/>
    </source>
</evidence>
<protein>
    <recommendedName>
        <fullName evidence="1">Peptidase S24/S26A/S26B/S26C domain-containing protein</fullName>
    </recommendedName>
</protein>
<accession>A0A1F6SW24</accession>
<evidence type="ECO:0000259" key="1">
    <source>
        <dbReference type="Pfam" id="PF00717"/>
    </source>
</evidence>